<dbReference type="InterPro" id="IPR012338">
    <property type="entry name" value="Beta-lactam/transpept-like"/>
</dbReference>
<evidence type="ECO:0000259" key="3">
    <source>
        <dbReference type="Pfam" id="PF00144"/>
    </source>
</evidence>
<keyword evidence="5" id="KW-1185">Reference proteome</keyword>
<reference evidence="4 5" key="1">
    <citation type="submission" date="2018-05" db="EMBL/GenBank/DDBJ databases">
        <title>Genomic Encyclopedia of Type Strains, Phase IV (KMG-IV): sequencing the most valuable type-strain genomes for metagenomic binning, comparative biology and taxonomic classification.</title>
        <authorList>
            <person name="Goeker M."/>
        </authorList>
    </citation>
    <scope>NUCLEOTIDE SEQUENCE [LARGE SCALE GENOMIC DNA]</scope>
    <source>
        <strain evidence="4 5">DSM 44704</strain>
    </source>
</reference>
<dbReference type="Gene3D" id="3.40.710.10">
    <property type="entry name" value="DD-peptidase/beta-lactamase superfamily"/>
    <property type="match status" value="1"/>
</dbReference>
<sequence length="393" mass="42964">MLKRSLVAVVSAAAVLAAPWAAPAHADGALPLPLLPHVPFYSTDTAPASSRPEPLTTNNPKPLDATYVYNGKTQTASDFLERSSTRGFMVMRGNQILDERYSGGYSATSRFNSWSVGKSITSAAVGIAVADGKIASVEDPVTKYVPELTKSGYNGVSIRHVLQMSSGVAYDETEYTNPTKGSTATTIRMVAGTSLTDQAKELKRERPAGTKWNYDSMDTFVLGWVVTKATGKSLSDYVAERIWKPAGMESPALIGKDYKGNTIGYCCYHATVRDFARFGLLYLRDGQAGGKQVVPRQWVHDSTHTTEPYLQPHRLRPDKPESPENNYGYGYQWWLGDGDRGDYTAVGILGQFIYVSPKDDIVIVKTSEDLNSEENMGEAIYAFRALADAAVKR</sequence>
<proteinExistence type="predicted"/>
<evidence type="ECO:0000256" key="1">
    <source>
        <dbReference type="SAM" id="MobiDB-lite"/>
    </source>
</evidence>
<dbReference type="InterPro" id="IPR050789">
    <property type="entry name" value="Diverse_Enzym_Activities"/>
</dbReference>
<evidence type="ECO:0000313" key="4">
    <source>
        <dbReference type="EMBL" id="PXX71627.1"/>
    </source>
</evidence>
<dbReference type="Pfam" id="PF00144">
    <property type="entry name" value="Beta-lactamase"/>
    <property type="match status" value="1"/>
</dbReference>
<evidence type="ECO:0000313" key="5">
    <source>
        <dbReference type="Proteomes" id="UP000247569"/>
    </source>
</evidence>
<feature type="domain" description="Beta-lactamase-related" evidence="3">
    <location>
        <begin position="88"/>
        <end position="379"/>
    </location>
</feature>
<feature type="signal peptide" evidence="2">
    <location>
        <begin position="1"/>
        <end position="26"/>
    </location>
</feature>
<evidence type="ECO:0000256" key="2">
    <source>
        <dbReference type="SAM" id="SignalP"/>
    </source>
</evidence>
<dbReference type="PANTHER" id="PTHR43283:SF14">
    <property type="entry name" value="BLL8153 PROTEIN"/>
    <property type="match status" value="1"/>
</dbReference>
<dbReference type="EMBL" id="QJKF01000001">
    <property type="protein sequence ID" value="PXX71627.1"/>
    <property type="molecule type" value="Genomic_DNA"/>
</dbReference>
<dbReference type="PANTHER" id="PTHR43283">
    <property type="entry name" value="BETA-LACTAMASE-RELATED"/>
    <property type="match status" value="1"/>
</dbReference>
<organism evidence="4 5">
    <name type="scientific">Nocardia tenerifensis</name>
    <dbReference type="NCBI Taxonomy" id="228006"/>
    <lineage>
        <taxon>Bacteria</taxon>
        <taxon>Bacillati</taxon>
        <taxon>Actinomycetota</taxon>
        <taxon>Actinomycetes</taxon>
        <taxon>Mycobacteriales</taxon>
        <taxon>Nocardiaceae</taxon>
        <taxon>Nocardia</taxon>
    </lineage>
</organism>
<dbReference type="SUPFAM" id="SSF56601">
    <property type="entry name" value="beta-lactamase/transpeptidase-like"/>
    <property type="match status" value="1"/>
</dbReference>
<dbReference type="AlphaFoldDB" id="A0A318KCR8"/>
<comment type="caution">
    <text evidence="4">The sequence shown here is derived from an EMBL/GenBank/DDBJ whole genome shotgun (WGS) entry which is preliminary data.</text>
</comment>
<dbReference type="Proteomes" id="UP000247569">
    <property type="component" value="Unassembled WGS sequence"/>
</dbReference>
<gene>
    <name evidence="4" type="ORF">DFR70_1011061</name>
</gene>
<dbReference type="OrthoDB" id="9814204at2"/>
<protein>
    <recommendedName>
        <fullName evidence="3">Beta-lactamase-related domain-containing protein</fullName>
    </recommendedName>
</protein>
<dbReference type="RefSeq" id="WP_040743598.1">
    <property type="nucleotide sequence ID" value="NZ_QJKF01000001.1"/>
</dbReference>
<accession>A0A318KCR8</accession>
<keyword evidence="2" id="KW-0732">Signal</keyword>
<dbReference type="InterPro" id="IPR001466">
    <property type="entry name" value="Beta-lactam-related"/>
</dbReference>
<feature type="chain" id="PRO_5016443937" description="Beta-lactamase-related domain-containing protein" evidence="2">
    <location>
        <begin position="27"/>
        <end position="393"/>
    </location>
</feature>
<name>A0A318KCR8_9NOCA</name>
<feature type="region of interest" description="Disordered" evidence="1">
    <location>
        <begin position="45"/>
        <end position="64"/>
    </location>
</feature>